<evidence type="ECO:0000256" key="5">
    <source>
        <dbReference type="ARBA" id="ARBA00023136"/>
    </source>
</evidence>
<feature type="transmembrane region" description="Helical" evidence="7">
    <location>
        <begin position="329"/>
        <end position="352"/>
    </location>
</feature>
<evidence type="ECO:0000313" key="8">
    <source>
        <dbReference type="EMBL" id="JAT67116.1"/>
    </source>
</evidence>
<comment type="similarity">
    <text evidence="2">Belongs to the 4-toluene sulfonate uptake permease (TSUP) (TC 2.A.102) family.</text>
</comment>
<dbReference type="GO" id="GO:0016020">
    <property type="term" value="C:membrane"/>
    <property type="evidence" value="ECO:0007669"/>
    <property type="project" value="UniProtKB-SubCell"/>
</dbReference>
<gene>
    <name evidence="8" type="primary">MJ0441_3</name>
    <name evidence="8" type="ORF">g.56020</name>
</gene>
<dbReference type="GO" id="GO:0031464">
    <property type="term" value="C:Cul4A-RING E3 ubiquitin ligase complex"/>
    <property type="evidence" value="ECO:0007669"/>
    <property type="project" value="TreeGrafter"/>
</dbReference>
<feature type="transmembrane region" description="Helical" evidence="7">
    <location>
        <begin position="472"/>
        <end position="493"/>
    </location>
</feature>
<dbReference type="AlphaFoldDB" id="A0A1D1ZJG9"/>
<evidence type="ECO:0000256" key="2">
    <source>
        <dbReference type="ARBA" id="ARBA00009142"/>
    </source>
</evidence>
<feature type="region of interest" description="Disordered" evidence="6">
    <location>
        <begin position="1"/>
        <end position="44"/>
    </location>
</feature>
<dbReference type="PANTHER" id="PTHR14255">
    <property type="entry name" value="CEREBLON"/>
    <property type="match status" value="1"/>
</dbReference>
<sequence>RSFRSPSANVGKEGGAISASYPKNQQRHQRAREHPAGRPLMGTTQDGRWRRWAPASLAVCCVLALVGGAAVAERPLVSTGEEAGAQEAAGEPPALLGSLLRVYGQVWPSMELGWKLVLGSVIGFLGAALGSVGGVGGGGIFVPMFTLVLGFDAKSSAALSKCMIMGAAFSTVYYNLMMRHPTMNLPVIDYDLALFFQPMLMLGISIGVTFNVIFPEWMVIALLVVLFLGTSIRAFFKGIETWKKETIMKKEAARLLETSPQLTDSPKLGYRPLPGGPTTSMQMNLSADEEAPILDNVHWKDFLLLLFVWMAFLIVQIVMMFAKTCSTEYWILNALQVPIAVSVTFYEAISLYHGRRTILSRGKQEISWKIPQFFLYCLCGILAGIVGGLLGLGGGFILGPLFLELGVPPQVASATSTFAMTFSSSMSVLQYYLLDRFPVAHAGYFILLATIAALVGQHIVRKLIILLGRASLIIFVLVMTIFTSAIGLGVVGVESTIEKMKTKEYMGFENLCSHYFQSAFWIYFF</sequence>
<protein>
    <submittedName>
        <fullName evidence="8">UPF0721 transmembrane protein MJ0441</fullName>
    </submittedName>
</protein>
<evidence type="ECO:0000256" key="1">
    <source>
        <dbReference type="ARBA" id="ARBA00004141"/>
    </source>
</evidence>
<comment type="subcellular location">
    <subcellularLocation>
        <location evidence="1">Membrane</location>
        <topology evidence="1">Multi-pass membrane protein</topology>
    </subcellularLocation>
</comment>
<feature type="non-terminal residue" evidence="8">
    <location>
        <position position="1"/>
    </location>
</feature>
<feature type="transmembrane region" description="Helical" evidence="7">
    <location>
        <begin position="116"/>
        <end position="145"/>
    </location>
</feature>
<dbReference type="InterPro" id="IPR002781">
    <property type="entry name" value="TM_pro_TauE-like"/>
</dbReference>
<dbReference type="EMBL" id="GDJX01000820">
    <property type="protein sequence ID" value="JAT67116.1"/>
    <property type="molecule type" value="Transcribed_RNA"/>
</dbReference>
<keyword evidence="4 7" id="KW-1133">Transmembrane helix</keyword>
<dbReference type="PANTHER" id="PTHR14255:SF31">
    <property type="entry name" value="SULFITE EXPORTER TAUE_SAFE FAMILY PROTEIN 3-LIKE"/>
    <property type="match status" value="1"/>
</dbReference>
<keyword evidence="3 7" id="KW-0812">Transmembrane</keyword>
<evidence type="ECO:0000256" key="4">
    <source>
        <dbReference type="ARBA" id="ARBA00022989"/>
    </source>
</evidence>
<name>A0A1D1ZJG9_9ARAE</name>
<dbReference type="Pfam" id="PF01925">
    <property type="entry name" value="TauE"/>
    <property type="match status" value="2"/>
</dbReference>
<feature type="transmembrane region" description="Helical" evidence="7">
    <location>
        <begin position="188"/>
        <end position="211"/>
    </location>
</feature>
<feature type="transmembrane region" description="Helical" evidence="7">
    <location>
        <begin position="302"/>
        <end position="323"/>
    </location>
</feature>
<accession>A0A1D1ZJG9</accession>
<reference evidence="8" key="1">
    <citation type="submission" date="2015-07" db="EMBL/GenBank/DDBJ databases">
        <title>Transcriptome Assembly of Anthurium amnicola.</title>
        <authorList>
            <person name="Suzuki J."/>
        </authorList>
    </citation>
    <scope>NUCLEOTIDE SEQUENCE</scope>
</reference>
<proteinExistence type="inferred from homology"/>
<feature type="transmembrane region" description="Helical" evidence="7">
    <location>
        <begin position="373"/>
        <end position="399"/>
    </location>
</feature>
<feature type="transmembrane region" description="Helical" evidence="7">
    <location>
        <begin position="217"/>
        <end position="236"/>
    </location>
</feature>
<evidence type="ECO:0000256" key="3">
    <source>
        <dbReference type="ARBA" id="ARBA00022692"/>
    </source>
</evidence>
<evidence type="ECO:0000256" key="7">
    <source>
        <dbReference type="SAM" id="Phobius"/>
    </source>
</evidence>
<evidence type="ECO:0000256" key="6">
    <source>
        <dbReference type="SAM" id="MobiDB-lite"/>
    </source>
</evidence>
<keyword evidence="5 7" id="KW-0472">Membrane</keyword>
<dbReference type="GO" id="GO:0016567">
    <property type="term" value="P:protein ubiquitination"/>
    <property type="evidence" value="ECO:0007669"/>
    <property type="project" value="TreeGrafter"/>
</dbReference>
<organism evidence="8">
    <name type="scientific">Anthurium amnicola</name>
    <dbReference type="NCBI Taxonomy" id="1678845"/>
    <lineage>
        <taxon>Eukaryota</taxon>
        <taxon>Viridiplantae</taxon>
        <taxon>Streptophyta</taxon>
        <taxon>Embryophyta</taxon>
        <taxon>Tracheophyta</taxon>
        <taxon>Spermatophyta</taxon>
        <taxon>Magnoliopsida</taxon>
        <taxon>Liliopsida</taxon>
        <taxon>Araceae</taxon>
        <taxon>Pothoideae</taxon>
        <taxon>Potheae</taxon>
        <taxon>Anthurium</taxon>
    </lineage>
</organism>
<feature type="transmembrane region" description="Helical" evidence="7">
    <location>
        <begin position="157"/>
        <end position="176"/>
    </location>
</feature>
<feature type="transmembrane region" description="Helical" evidence="7">
    <location>
        <begin position="411"/>
        <end position="434"/>
    </location>
</feature>
<feature type="transmembrane region" description="Helical" evidence="7">
    <location>
        <begin position="441"/>
        <end position="460"/>
    </location>
</feature>